<evidence type="ECO:0000313" key="1">
    <source>
        <dbReference type="EMBL" id="AEJ81620.1"/>
    </source>
</evidence>
<keyword evidence="2" id="KW-1185">Reference proteome</keyword>
<dbReference type="Proteomes" id="UP000008893">
    <property type="component" value="Segment"/>
</dbReference>
<sequence>MIATFPSDAQAHNFIRVKAGGRFRAVVVPLLYRSGLADKPHCNGKVAILTIEFPRRGTLC</sequence>
<reference evidence="1 2" key="1">
    <citation type="journal article" date="2011" name="Appl. Environ. Microbiol.">
        <title>Novel Virulent and Broad-Host-Range Erwinia amylovora Bacteriophages Reveal a High Degree of Mosaicism and a Relationship to Enterobacteriaceae Phages.</title>
        <authorList>
            <person name="Born Y."/>
            <person name="Fieseler L."/>
            <person name="Marazzi J."/>
            <person name="Lurz R."/>
            <person name="Duffy B."/>
            <person name="Loessner M.J."/>
        </authorList>
    </citation>
    <scope>NUCLEOTIDE SEQUENCE [LARGE SCALE GENOMIC DNA]</scope>
</reference>
<organism evidence="1 2">
    <name type="scientific">Erwinia phage vB_EamP-S6</name>
    <dbReference type="NCBI Taxonomy" id="1051675"/>
    <lineage>
        <taxon>Viruses</taxon>
        <taxon>Duplodnaviria</taxon>
        <taxon>Heunggongvirae</taxon>
        <taxon>Uroviricota</taxon>
        <taxon>Caudoviricetes</taxon>
        <taxon>Schitoviridae</taxon>
        <taxon>Waedenswilvirus</taxon>
        <taxon>Waedenswilvirus S6</taxon>
    </lineage>
</organism>
<protein>
    <submittedName>
        <fullName evidence="1">Gp101</fullName>
    </submittedName>
</protein>
<dbReference type="GeneID" id="14013789"/>
<dbReference type="KEGG" id="vg:14013789"/>
<accession>G0YQJ3</accession>
<dbReference type="RefSeq" id="YP_007005837.1">
    <property type="nucleotide sequence ID" value="NC_019514.1"/>
</dbReference>
<dbReference type="EMBL" id="HQ728266">
    <property type="protein sequence ID" value="AEJ81620.1"/>
    <property type="molecule type" value="Genomic_DNA"/>
</dbReference>
<proteinExistence type="predicted"/>
<name>G0YQJ3_9CAUD</name>
<evidence type="ECO:0000313" key="2">
    <source>
        <dbReference type="Proteomes" id="UP000008893"/>
    </source>
</evidence>